<dbReference type="PANTHER" id="PTHR32018">
    <property type="entry name" value="RHAMNOGALACTURONATE LYASE FAMILY PROTEIN"/>
    <property type="match status" value="1"/>
</dbReference>
<evidence type="ECO:0000256" key="7">
    <source>
        <dbReference type="ARBA" id="ARBA00023239"/>
    </source>
</evidence>
<feature type="signal peptide" evidence="9">
    <location>
        <begin position="1"/>
        <end position="33"/>
    </location>
</feature>
<proteinExistence type="inferred from homology"/>
<gene>
    <name evidence="12" type="ORF">ACFQ4B_23065</name>
</gene>
<dbReference type="CDD" id="cd10317">
    <property type="entry name" value="RGL4_C"/>
    <property type="match status" value="1"/>
</dbReference>
<comment type="subcellular location">
    <subcellularLocation>
        <location evidence="2">Secreted</location>
    </subcellularLocation>
</comment>
<dbReference type="GO" id="GO:0016829">
    <property type="term" value="F:lyase activity"/>
    <property type="evidence" value="ECO:0007669"/>
    <property type="project" value="UniProtKB-KW"/>
</dbReference>
<dbReference type="Pfam" id="PF14686">
    <property type="entry name" value="fn3_3"/>
    <property type="match status" value="1"/>
</dbReference>
<dbReference type="PANTHER" id="PTHR32018:SF1">
    <property type="entry name" value="RHAMNOGALACTURONAN ENDOLYASE"/>
    <property type="match status" value="1"/>
</dbReference>
<feature type="chain" id="PRO_5046872903" description="rhamnogalacturonan endolyase" evidence="9">
    <location>
        <begin position="34"/>
        <end position="662"/>
    </location>
</feature>
<comment type="similarity">
    <text evidence="3">Belongs to the polysaccharide lyase 4 family.</text>
</comment>
<dbReference type="EC" id="4.2.2.23" evidence="4"/>
<feature type="domain" description="Rhamnogalacturonan lyase" evidence="11">
    <location>
        <begin position="371"/>
        <end position="434"/>
    </location>
</feature>
<dbReference type="Pfam" id="PF14683">
    <property type="entry name" value="CBM-like"/>
    <property type="match status" value="1"/>
</dbReference>
<evidence type="ECO:0000256" key="5">
    <source>
        <dbReference type="ARBA" id="ARBA00022525"/>
    </source>
</evidence>
<dbReference type="InterPro" id="IPR008979">
    <property type="entry name" value="Galactose-bd-like_sf"/>
</dbReference>
<dbReference type="Proteomes" id="UP001597180">
    <property type="component" value="Unassembled WGS sequence"/>
</dbReference>
<evidence type="ECO:0000256" key="3">
    <source>
        <dbReference type="ARBA" id="ARBA00010418"/>
    </source>
</evidence>
<dbReference type="Gene3D" id="2.60.40.1120">
    <property type="entry name" value="Carboxypeptidase-like, regulatory domain"/>
    <property type="match status" value="1"/>
</dbReference>
<evidence type="ECO:0000256" key="2">
    <source>
        <dbReference type="ARBA" id="ARBA00004613"/>
    </source>
</evidence>
<keyword evidence="6 9" id="KW-0732">Signal</keyword>
<dbReference type="EMBL" id="JBHTLU010000031">
    <property type="protein sequence ID" value="MFD1223004.1"/>
    <property type="molecule type" value="Genomic_DNA"/>
</dbReference>
<dbReference type="InterPro" id="IPR029413">
    <property type="entry name" value="RG-lyase_II"/>
</dbReference>
<dbReference type="InterPro" id="IPR029411">
    <property type="entry name" value="RG-lyase_III"/>
</dbReference>
<dbReference type="CDD" id="cd10316">
    <property type="entry name" value="RGL4_M"/>
    <property type="match status" value="1"/>
</dbReference>
<accession>A0ABW3URR0</accession>
<feature type="region of interest" description="Disordered" evidence="8">
    <location>
        <begin position="642"/>
        <end position="662"/>
    </location>
</feature>
<dbReference type="InterPro" id="IPR013784">
    <property type="entry name" value="Carb-bd-like_fold"/>
</dbReference>
<evidence type="ECO:0000256" key="6">
    <source>
        <dbReference type="ARBA" id="ARBA00022729"/>
    </source>
</evidence>
<evidence type="ECO:0000256" key="8">
    <source>
        <dbReference type="SAM" id="MobiDB-lite"/>
    </source>
</evidence>
<feature type="compositionally biased region" description="Polar residues" evidence="8">
    <location>
        <begin position="642"/>
        <end position="653"/>
    </location>
</feature>
<dbReference type="SUPFAM" id="SSF49785">
    <property type="entry name" value="Galactose-binding domain-like"/>
    <property type="match status" value="1"/>
</dbReference>
<evidence type="ECO:0000256" key="1">
    <source>
        <dbReference type="ARBA" id="ARBA00001324"/>
    </source>
</evidence>
<dbReference type="InterPro" id="IPR011013">
    <property type="entry name" value="Gal_mutarotase_sf_dom"/>
</dbReference>
<evidence type="ECO:0000259" key="10">
    <source>
        <dbReference type="Pfam" id="PF14683"/>
    </source>
</evidence>
<evidence type="ECO:0000259" key="11">
    <source>
        <dbReference type="Pfam" id="PF14686"/>
    </source>
</evidence>
<keyword evidence="5" id="KW-0964">Secreted</keyword>
<dbReference type="InterPro" id="IPR051850">
    <property type="entry name" value="Polysacch_Lyase_4"/>
</dbReference>
<dbReference type="InterPro" id="IPR014718">
    <property type="entry name" value="GH-type_carb-bd"/>
</dbReference>
<protein>
    <recommendedName>
        <fullName evidence="4">rhamnogalacturonan endolyase</fullName>
        <ecNumber evidence="4">4.2.2.23</ecNumber>
    </recommendedName>
</protein>
<keyword evidence="7 12" id="KW-0456">Lyase</keyword>
<evidence type="ECO:0000313" key="12">
    <source>
        <dbReference type="EMBL" id="MFD1223004.1"/>
    </source>
</evidence>
<reference evidence="13" key="1">
    <citation type="journal article" date="2019" name="Int. J. Syst. Evol. Microbiol.">
        <title>The Global Catalogue of Microorganisms (GCM) 10K type strain sequencing project: providing services to taxonomists for standard genome sequencing and annotation.</title>
        <authorList>
            <consortium name="The Broad Institute Genomics Platform"/>
            <consortium name="The Broad Institute Genome Sequencing Center for Infectious Disease"/>
            <person name="Wu L."/>
            <person name="Ma J."/>
        </authorList>
    </citation>
    <scope>NUCLEOTIDE SEQUENCE [LARGE SCALE GENOMIC DNA]</scope>
    <source>
        <strain evidence="13">CCUG 53270</strain>
    </source>
</reference>
<dbReference type="InterPro" id="IPR010325">
    <property type="entry name" value="Rhamnogal_lyase"/>
</dbReference>
<dbReference type="SUPFAM" id="SSF74650">
    <property type="entry name" value="Galactose mutarotase-like"/>
    <property type="match status" value="1"/>
</dbReference>
<keyword evidence="13" id="KW-1185">Reference proteome</keyword>
<dbReference type="Gene3D" id="2.70.98.10">
    <property type="match status" value="1"/>
</dbReference>
<organism evidence="12 13">
    <name type="scientific">Paenibacillus vulneris</name>
    <dbReference type="NCBI Taxonomy" id="1133364"/>
    <lineage>
        <taxon>Bacteria</taxon>
        <taxon>Bacillati</taxon>
        <taxon>Bacillota</taxon>
        <taxon>Bacilli</taxon>
        <taxon>Bacillales</taxon>
        <taxon>Paenibacillaceae</taxon>
        <taxon>Paenibacillus</taxon>
    </lineage>
</organism>
<evidence type="ECO:0000256" key="4">
    <source>
        <dbReference type="ARBA" id="ARBA00012437"/>
    </source>
</evidence>
<feature type="domain" description="Rhamnogalacturonan lyase" evidence="10">
    <location>
        <begin position="449"/>
        <end position="636"/>
    </location>
</feature>
<name>A0ABW3URR0_9BACL</name>
<dbReference type="CDD" id="cd10320">
    <property type="entry name" value="RGL4_N"/>
    <property type="match status" value="1"/>
</dbReference>
<dbReference type="SUPFAM" id="SSF49452">
    <property type="entry name" value="Starch-binding domain-like"/>
    <property type="match status" value="1"/>
</dbReference>
<evidence type="ECO:0000313" key="13">
    <source>
        <dbReference type="Proteomes" id="UP001597180"/>
    </source>
</evidence>
<dbReference type="RefSeq" id="WP_345588964.1">
    <property type="nucleotide sequence ID" value="NZ_BAABJG010000015.1"/>
</dbReference>
<dbReference type="Gene3D" id="2.60.120.260">
    <property type="entry name" value="Galactose-binding domain-like"/>
    <property type="match status" value="1"/>
</dbReference>
<comment type="catalytic activity">
    <reaction evidence="1">
        <text>Endotype eliminative cleavage of L-alpha-rhamnopyranosyl-(1-&gt;4)-alpha-D-galactopyranosyluronic acid bonds of rhamnogalacturonan I domains in ramified hairy regions of pectin leaving L-rhamnopyranose at the reducing end and 4-deoxy-4,5-unsaturated D-galactopyranosyluronic acid at the non-reducing end.</text>
        <dbReference type="EC" id="4.2.2.23"/>
    </reaction>
</comment>
<evidence type="ECO:0000256" key="9">
    <source>
        <dbReference type="SAM" id="SignalP"/>
    </source>
</evidence>
<comment type="caution">
    <text evidence="12">The sequence shown here is derived from an EMBL/GenBank/DDBJ whole genome shotgun (WGS) entry which is preliminary data.</text>
</comment>
<dbReference type="Pfam" id="PF06045">
    <property type="entry name" value="Rhamnogal_lyase"/>
    <property type="match status" value="1"/>
</dbReference>
<sequence length="662" mass="74517">MFSYKRILYRTGRLFLTLTLAAAAALPITSVSAQENETIQSGAHSRNALSVDEQEQTVTISNGIVTATVNKGSAQLTSLSYKGGPNLLANGGSGYYILNYSKNGKALKFAPSRELKYTLTAWDSQHVDISLSVKDPAVIPFEYDMHFVLVKNEPGLYTYEILRYPEEVEGGASIGQGRYAIRVDPNIFKYYAVDDQRKGALPRPEDLKNGEEVMDATVKLPNGEVYTKYNHMVYVGDFDVTGLYGDQIGISQIRPSNEFAGGGPMQQRNTLHQTETTPILLWHDYESHMGRDALTPTKGWEKIYGPTFFYIHEGDRLDALWNDAKRKADSEKKKWPYRWLNDPLYASDSRGSVSGQLKVSDGTSAKDAWVILGEQDEDFQNQNLDYLYYARADEKGRFEIPNVRPGRYTLFAVVKGEFGQFRQDGIEVKEHGRTRLPTYVWTPERYGTTLWQIGIPDRTAGEYRHGDDYHQWGNWLDYPLDFPHGVDFYIGRSNERTDWNYAHPVNATPGEPSQVKVPYDKSLTPWRIRFDLDKPLTGKATLTIGLASSRNGSLQVALNGQSIANLTVLPGPKSDSAMPRSAIHGFYREIRIPFDASLLKSGSNVIELKHAQNIFDEQGNRIRDLYTSIEYDAIRLEVDSQTAPNPKSVTDSVTGAVYNEKQ</sequence>